<dbReference type="RefSeq" id="WP_389216243.1">
    <property type="nucleotide sequence ID" value="NZ_JBIACJ010000002.1"/>
</dbReference>
<dbReference type="NCBIfam" id="NF005981">
    <property type="entry name" value="PRK08074.1"/>
    <property type="match status" value="1"/>
</dbReference>
<dbReference type="HAMAP" id="MF_02206">
    <property type="entry name" value="DinG_exonucl"/>
    <property type="match status" value="1"/>
</dbReference>
<comment type="caution">
    <text evidence="6">Lacks conserved residue(s) required for the propagation of feature annotation.</text>
</comment>
<keyword evidence="1 6" id="KW-0540">Nuclease</keyword>
<dbReference type="Pfam" id="PF13307">
    <property type="entry name" value="Helicase_C_2"/>
    <property type="match status" value="1"/>
</dbReference>
<dbReference type="SMART" id="SM00479">
    <property type="entry name" value="EXOIII"/>
    <property type="match status" value="1"/>
</dbReference>
<dbReference type="SUPFAM" id="SSF53098">
    <property type="entry name" value="Ribonuclease H-like"/>
    <property type="match status" value="1"/>
</dbReference>
<evidence type="ECO:0000256" key="7">
    <source>
        <dbReference type="RuleBase" id="RU364106"/>
    </source>
</evidence>
<dbReference type="InterPro" id="IPR013520">
    <property type="entry name" value="Ribonucl_H"/>
</dbReference>
<dbReference type="InterPro" id="IPR027417">
    <property type="entry name" value="P-loop_NTPase"/>
</dbReference>
<dbReference type="EC" id="3.1.-.-" evidence="6 7"/>
<dbReference type="GO" id="GO:0003678">
    <property type="term" value="F:DNA helicase activity"/>
    <property type="evidence" value="ECO:0007669"/>
    <property type="project" value="UniProtKB-EC"/>
</dbReference>
<dbReference type="SUPFAM" id="SSF52540">
    <property type="entry name" value="P-loop containing nucleoside triphosphate hydrolases"/>
    <property type="match status" value="1"/>
</dbReference>
<dbReference type="InterPro" id="IPR006555">
    <property type="entry name" value="ATP-dep_Helicase_C"/>
</dbReference>
<evidence type="ECO:0000256" key="5">
    <source>
        <dbReference type="ARBA" id="ARBA00022840"/>
    </source>
</evidence>
<evidence type="ECO:0000256" key="1">
    <source>
        <dbReference type="ARBA" id="ARBA00022722"/>
    </source>
</evidence>
<keyword evidence="3 6" id="KW-0378">Hydrolase</keyword>
<keyword evidence="10" id="KW-1185">Reference proteome</keyword>
<dbReference type="InterPro" id="IPR006310">
    <property type="entry name" value="DinG"/>
</dbReference>
<dbReference type="SMART" id="SM00487">
    <property type="entry name" value="DEXDc"/>
    <property type="match status" value="1"/>
</dbReference>
<protein>
    <recommendedName>
        <fullName evidence="6 7">3'-5' exonuclease DinG</fullName>
        <ecNumber evidence="6 7">3.1.-.-</ecNumber>
    </recommendedName>
</protein>
<dbReference type="InterPro" id="IPR006054">
    <property type="entry name" value="DnaQ"/>
</dbReference>
<dbReference type="PROSITE" id="PS51193">
    <property type="entry name" value="HELICASE_ATP_BIND_2"/>
    <property type="match status" value="1"/>
</dbReference>
<dbReference type="Proteomes" id="UP001601058">
    <property type="component" value="Unassembled WGS sequence"/>
</dbReference>
<dbReference type="NCBIfam" id="TIGR01407">
    <property type="entry name" value="dinG_rel"/>
    <property type="match status" value="1"/>
</dbReference>
<comment type="similarity">
    <text evidence="6 7">Belongs to the helicase family. DinG subfamily. Type 2 sub-subfamily.</text>
</comment>
<evidence type="ECO:0000256" key="6">
    <source>
        <dbReference type="HAMAP-Rule" id="MF_02206"/>
    </source>
</evidence>
<organism evidence="9 10">
    <name type="scientific">Cytobacillus mangrovibacter</name>
    <dbReference type="NCBI Taxonomy" id="3299024"/>
    <lineage>
        <taxon>Bacteria</taxon>
        <taxon>Bacillati</taxon>
        <taxon>Bacillota</taxon>
        <taxon>Bacilli</taxon>
        <taxon>Bacillales</taxon>
        <taxon>Bacillaceae</taxon>
        <taxon>Cytobacillus</taxon>
    </lineage>
</organism>
<dbReference type="PANTHER" id="PTHR11472">
    <property type="entry name" value="DNA REPAIR DEAD HELICASE RAD3/XP-D SUBFAMILY MEMBER"/>
    <property type="match status" value="1"/>
</dbReference>
<dbReference type="Pfam" id="PF00929">
    <property type="entry name" value="RNase_T"/>
    <property type="match status" value="1"/>
</dbReference>
<evidence type="ECO:0000256" key="3">
    <source>
        <dbReference type="ARBA" id="ARBA00022801"/>
    </source>
</evidence>
<dbReference type="InterPro" id="IPR036397">
    <property type="entry name" value="RNaseH_sf"/>
</dbReference>
<dbReference type="InterPro" id="IPR012337">
    <property type="entry name" value="RNaseH-like_sf"/>
</dbReference>
<proteinExistence type="inferred from homology"/>
<keyword evidence="2 6" id="KW-0547">Nucleotide-binding</keyword>
<name>A0ABW6JX87_9BACI</name>
<dbReference type="GO" id="GO:0016787">
    <property type="term" value="F:hydrolase activity"/>
    <property type="evidence" value="ECO:0007669"/>
    <property type="project" value="UniProtKB-KW"/>
</dbReference>
<dbReference type="CDD" id="cd06127">
    <property type="entry name" value="DEDDh"/>
    <property type="match status" value="1"/>
</dbReference>
<dbReference type="Gene3D" id="3.30.420.10">
    <property type="entry name" value="Ribonuclease H-like superfamily/Ribonuclease H"/>
    <property type="match status" value="1"/>
</dbReference>
<keyword evidence="4 6" id="KW-0269">Exonuclease</keyword>
<keyword evidence="5 6" id="KW-0067">ATP-binding</keyword>
<dbReference type="SMART" id="SM00491">
    <property type="entry name" value="HELICc2"/>
    <property type="match status" value="1"/>
</dbReference>
<feature type="binding site" evidence="6">
    <location>
        <begin position="283"/>
        <end position="290"/>
    </location>
    <ligand>
        <name>ATP</name>
        <dbReference type="ChEBI" id="CHEBI:30616"/>
    </ligand>
</feature>
<dbReference type="InterPro" id="IPR045028">
    <property type="entry name" value="DinG/Rad3-like"/>
</dbReference>
<evidence type="ECO:0000313" key="10">
    <source>
        <dbReference type="Proteomes" id="UP001601058"/>
    </source>
</evidence>
<dbReference type="InterPro" id="IPR014001">
    <property type="entry name" value="Helicase_ATP-bd"/>
</dbReference>
<dbReference type="NCBIfam" id="TIGR00573">
    <property type="entry name" value="dnaq"/>
    <property type="match status" value="1"/>
</dbReference>
<gene>
    <name evidence="6 7 9" type="primary">dinG</name>
    <name evidence="9" type="ORF">ACFYKT_04855</name>
</gene>
<accession>A0ABW6JX87</accession>
<comment type="function">
    <text evidence="6 7">3'-5' exonuclease.</text>
</comment>
<dbReference type="PANTHER" id="PTHR11472:SF34">
    <property type="entry name" value="REGULATOR OF TELOMERE ELONGATION HELICASE 1"/>
    <property type="match status" value="1"/>
</dbReference>
<comment type="caution">
    <text evidence="9">The sequence shown here is derived from an EMBL/GenBank/DDBJ whole genome shotgun (WGS) entry which is preliminary data.</text>
</comment>
<evidence type="ECO:0000256" key="2">
    <source>
        <dbReference type="ARBA" id="ARBA00022741"/>
    </source>
</evidence>
<reference evidence="9 10" key="1">
    <citation type="submission" date="2024-08" db="EMBL/GenBank/DDBJ databases">
        <title>Two novel Cytobacillus novel species.</title>
        <authorList>
            <person name="Liu G."/>
        </authorList>
    </citation>
    <scope>NUCLEOTIDE SEQUENCE [LARGE SCALE GENOMIC DNA]</scope>
    <source>
        <strain evidence="9 10">FJAT-53684</strain>
    </source>
</reference>
<evidence type="ECO:0000256" key="4">
    <source>
        <dbReference type="ARBA" id="ARBA00022839"/>
    </source>
</evidence>
<dbReference type="EMBL" id="JBIACJ010000002">
    <property type="protein sequence ID" value="MFE8695690.1"/>
    <property type="molecule type" value="Genomic_DNA"/>
</dbReference>
<feature type="domain" description="Helicase ATP-binding" evidence="8">
    <location>
        <begin position="248"/>
        <end position="521"/>
    </location>
</feature>
<evidence type="ECO:0000313" key="9">
    <source>
        <dbReference type="EMBL" id="MFE8695690.1"/>
    </source>
</evidence>
<evidence type="ECO:0000259" key="8">
    <source>
        <dbReference type="PROSITE" id="PS51193"/>
    </source>
</evidence>
<keyword evidence="9" id="KW-0347">Helicase</keyword>
<dbReference type="InterPro" id="IPR014013">
    <property type="entry name" value="Helic_SF1/SF2_ATP-bd_DinG/Rad3"/>
</dbReference>
<dbReference type="Gene3D" id="3.40.50.300">
    <property type="entry name" value="P-loop containing nucleotide triphosphate hydrolases"/>
    <property type="match status" value="2"/>
</dbReference>
<sequence length="933" mass="106470">MGNKYVVIDLETTGNAPKKGDRIIQFAAVVIENGKIIEEYSSLVNPLQLIPPFIEELTGLNDEMVEDAPVFSEIAPKVLTLLEGAYFVAHNVLFDLSFLQEELIEAGYNGFYGPILDTVEMSRVLIPTADSFQLSELALREGLNHERPHQADSDAYVTAELLLLLLAKLERLPLNTIKQLHKLSSGLKSDLDLLMDNIMIKKESSIETIPDFLEIHHGITLKRGQDQEGLDDGEKMEYPISQSAKAEMFKKAFSTYETRLGQFSMMDSVYQAFNQEKHAMIEAGTGVGKSLAYLIPSSIYGKENNQPIVISTYTTQLQEQLLLNDIPKLRQMLPFSLKAVLLKGRSHYLSMAKFEQTLKDYEDNYDTILTKMQILVWLTETETGDIDELNLSSGGMLFWNKIKNDETVFLKSKSWLSRDFYLRARKAALQSDLIITNHSLLLIDLVAENKILPEYSHVIIDEGHHLMKVSGKHFGHTLDYLTTRLLLSQIGLMEQKQLLFKLEQLLENEELKNHEEIHSFEVNQMMVELSYETDEFFKVISVYAKKKTKSKKGYNRISSRFTADESSKDWQTVHIEAERFFFLLKDFTQVMTTRLELVKTIQGSMSAREKSFMEELTSLVDELKETAITIKRMFLNPTDEFVSWIEMDERSMQNATTVYAQPVSVGQYLKEQFFSKKKSAVITSATLSVKNSFNYMLKELGLQSTDCSVEQIQSPFNYEEQIKLIIPDDLPEVNAVPLEEYVASITEHIISIAEVTKGRMLILFTSHEMLRKTYELIKESGFLHDYAIIAQGISSGSRSRLTRNFQKFDKAILLGTSSFWEGVDIPGEDLTCLIIVRLPFSPPDEPITEAKCDQIKQNGGNPFSDYTLPEAIIRFKQGFGRLIRTKNDRGLIFIFDRRLVTTKYGNAFLQSIPPVKVEKSTINDTITLIKQWL</sequence>